<accession>A0ABR1SMI9</accession>
<protein>
    <recommendedName>
        <fullName evidence="4">Transmembrane protein</fullName>
    </recommendedName>
</protein>
<keyword evidence="1" id="KW-0472">Membrane</keyword>
<reference evidence="2 3" key="1">
    <citation type="submission" date="2023-01" db="EMBL/GenBank/DDBJ databases">
        <title>Analysis of 21 Apiospora genomes using comparative genomics revels a genus with tremendous synthesis potential of carbohydrate active enzymes and secondary metabolites.</title>
        <authorList>
            <person name="Sorensen T."/>
        </authorList>
    </citation>
    <scope>NUCLEOTIDE SEQUENCE [LARGE SCALE GENOMIC DNA]</scope>
    <source>
        <strain evidence="2 3">CBS 33761</strain>
    </source>
</reference>
<feature type="transmembrane region" description="Helical" evidence="1">
    <location>
        <begin position="144"/>
        <end position="162"/>
    </location>
</feature>
<keyword evidence="1" id="KW-1133">Transmembrane helix</keyword>
<gene>
    <name evidence="2" type="ORF">PG993_010524</name>
</gene>
<evidence type="ECO:0000256" key="1">
    <source>
        <dbReference type="SAM" id="Phobius"/>
    </source>
</evidence>
<keyword evidence="3" id="KW-1185">Reference proteome</keyword>
<evidence type="ECO:0000313" key="3">
    <source>
        <dbReference type="Proteomes" id="UP001444661"/>
    </source>
</evidence>
<comment type="caution">
    <text evidence="2">The sequence shown here is derived from an EMBL/GenBank/DDBJ whole genome shotgun (WGS) entry which is preliminary data.</text>
</comment>
<evidence type="ECO:0008006" key="4">
    <source>
        <dbReference type="Google" id="ProtNLM"/>
    </source>
</evidence>
<name>A0ABR1SMI9_9PEZI</name>
<sequence>MARTASHWQVNTFKRVTDADGNRTTEQFSETVEPGHKLLNQSCSPTFIKGKPGRPQCVVRSVMAVTTAETVFHSFGAQEYTVPEYQVVKQAQLEKHCGRMWATRFRKLLYRFCGLKSILWWDYLVDKAAEFTRFLWSFISAKTFRIAVFLSLLLLIVLGLLAQNSPDVRLEKTFETHHDILKMLNDTRPVRSLSISISRQANQAESMSFRIEGTHLPDKAIIVDGIKETAASMHVMGDTLLEFRWHVRDMATDLQWAHGSVLSRLEERSRRPWYSFLSIESRMSLSERQLRREWISATIQLKNTLAGLVKDADLIRDELQSIDKALKGVERKMTTSQQAQMNLLKYKASTWLSWFNVFDTPTSIYESDIELVDSFLPQVREASKYVLDLRKDIVTAYQSLVGLENMSPVEKGFDLLHNFGHHQFHAKRLLKQLMKAIDYETGPIRETETTKTATTITATTVPTN</sequence>
<proteinExistence type="predicted"/>
<evidence type="ECO:0000313" key="2">
    <source>
        <dbReference type="EMBL" id="KAK8035529.1"/>
    </source>
</evidence>
<dbReference type="Proteomes" id="UP001444661">
    <property type="component" value="Unassembled WGS sequence"/>
</dbReference>
<keyword evidence="1" id="KW-0812">Transmembrane</keyword>
<organism evidence="2 3">
    <name type="scientific">Apiospora rasikravindrae</name>
    <dbReference type="NCBI Taxonomy" id="990691"/>
    <lineage>
        <taxon>Eukaryota</taxon>
        <taxon>Fungi</taxon>
        <taxon>Dikarya</taxon>
        <taxon>Ascomycota</taxon>
        <taxon>Pezizomycotina</taxon>
        <taxon>Sordariomycetes</taxon>
        <taxon>Xylariomycetidae</taxon>
        <taxon>Amphisphaeriales</taxon>
        <taxon>Apiosporaceae</taxon>
        <taxon>Apiospora</taxon>
    </lineage>
</organism>
<dbReference type="EMBL" id="JAQQWK010000009">
    <property type="protein sequence ID" value="KAK8035529.1"/>
    <property type="molecule type" value="Genomic_DNA"/>
</dbReference>